<evidence type="ECO:0000313" key="2">
    <source>
        <dbReference type="EMBL" id="GFF73778.1"/>
    </source>
</evidence>
<protein>
    <submittedName>
        <fullName evidence="2">Uncharacterized protein</fullName>
    </submittedName>
</protein>
<sequence length="160" mass="17577">MIEAGLTGIIGHSAWEVPFLGVMTHPRTREVSHRPLARSAKGGAPPRRADVETDTEQCVRIRRVVVTQKRQLGSLLKDCIAAKFRFDLSAGGPRPIERVFRTVPEDGGLCCWNTCVLTVLWITGKLDVGAIPTDTTGRTNWMCALAGGCWQAFEARYQGL</sequence>
<evidence type="ECO:0000313" key="3">
    <source>
        <dbReference type="Proteomes" id="UP000465266"/>
    </source>
</evidence>
<comment type="caution">
    <text evidence="2">The sequence shown here is derived from an EMBL/GenBank/DDBJ whole genome shotgun (WGS) entry which is preliminary data.</text>
</comment>
<name>A0ABQ1A552_9EURO</name>
<proteinExistence type="predicted"/>
<dbReference type="Proteomes" id="UP000465266">
    <property type="component" value="Unassembled WGS sequence"/>
</dbReference>
<organism evidence="2 3">
    <name type="scientific">Aspergillus udagawae</name>
    <dbReference type="NCBI Taxonomy" id="91492"/>
    <lineage>
        <taxon>Eukaryota</taxon>
        <taxon>Fungi</taxon>
        <taxon>Dikarya</taxon>
        <taxon>Ascomycota</taxon>
        <taxon>Pezizomycotina</taxon>
        <taxon>Eurotiomycetes</taxon>
        <taxon>Eurotiomycetidae</taxon>
        <taxon>Eurotiales</taxon>
        <taxon>Aspergillaceae</taxon>
        <taxon>Aspergillus</taxon>
        <taxon>Aspergillus subgen. Fumigati</taxon>
    </lineage>
</organism>
<dbReference type="EMBL" id="BLKG01000007">
    <property type="protein sequence ID" value="GFF73778.1"/>
    <property type="molecule type" value="Genomic_DNA"/>
</dbReference>
<reference evidence="2 3" key="1">
    <citation type="submission" date="2020-01" db="EMBL/GenBank/DDBJ databases">
        <title>Draft genome sequence of Aspergillus udagawae IFM 53868.</title>
        <authorList>
            <person name="Takahashi H."/>
            <person name="Yaguchi T."/>
        </authorList>
    </citation>
    <scope>NUCLEOTIDE SEQUENCE [LARGE SCALE GENOMIC DNA]</scope>
    <source>
        <strain evidence="2 3">IFM 53868</strain>
    </source>
</reference>
<keyword evidence="3" id="KW-1185">Reference proteome</keyword>
<gene>
    <name evidence="2" type="ORF">IFM53868_01157</name>
</gene>
<feature type="region of interest" description="Disordered" evidence="1">
    <location>
        <begin position="31"/>
        <end position="52"/>
    </location>
</feature>
<evidence type="ECO:0000256" key="1">
    <source>
        <dbReference type="SAM" id="MobiDB-lite"/>
    </source>
</evidence>
<accession>A0ABQ1A552</accession>